<proteinExistence type="predicted"/>
<dbReference type="SUPFAM" id="SSF48576">
    <property type="entry name" value="Terpenoid synthases"/>
    <property type="match status" value="1"/>
</dbReference>
<dbReference type="NCBIfam" id="TIGR03465">
    <property type="entry name" value="HpnD"/>
    <property type="match status" value="1"/>
</dbReference>
<dbReference type="InterPro" id="IPR017828">
    <property type="entry name" value="SQ_synth_HpnD-like"/>
</dbReference>
<dbReference type="EC" id="2.5.1.103" evidence="2"/>
<dbReference type="RefSeq" id="WP_422920932.1">
    <property type="nucleotide sequence ID" value="NZ_JAMZEJ010000009.1"/>
</dbReference>
<dbReference type="Proteomes" id="UP001524547">
    <property type="component" value="Unassembled WGS sequence"/>
</dbReference>
<reference evidence="2 3" key="1">
    <citation type="submission" date="2022-06" db="EMBL/GenBank/DDBJ databases">
        <title>Rhizosaccharibacter gen. nov. sp. nov. KSS12, endophytic bacteria isolated from sugarcane.</title>
        <authorList>
            <person name="Pitiwittayakul N."/>
        </authorList>
    </citation>
    <scope>NUCLEOTIDE SEQUENCE [LARGE SCALE GENOMIC DNA]</scope>
    <source>
        <strain evidence="2 3">KSS12</strain>
    </source>
</reference>
<sequence length="314" mass="34323">MGPEVAGPDARGALGCALADLSAVERIVRRSGTSFARGMAVLPADRRFAMFAIYGFCRLVDDVADEEAPFSTKLPRLLAWRERVARLFGDDTLPAEGSGGAVADPAASDSENAALDRVLRAAIRRFALREEDFAAVIDGMRMDAEEVIVAPPFRVFDLYCDRAASAVGRLSVRAFGDRSAAADEVAFHLGRALQITNILRDLGEDAERGRLYLPREVLGSFGVPLDPEGALRSPRLPEACRAMAARARFHFNKADAAMRRCDRAAMRPARLMGASYRAILRTLERDGWRTPEARLSVPGWRKLPIALRALSPWG</sequence>
<keyword evidence="3" id="KW-1185">Reference proteome</keyword>
<evidence type="ECO:0000256" key="1">
    <source>
        <dbReference type="ARBA" id="ARBA00022679"/>
    </source>
</evidence>
<organism evidence="2 3">
    <name type="scientific">Rhizosaccharibacter radicis</name>
    <dbReference type="NCBI Taxonomy" id="2782605"/>
    <lineage>
        <taxon>Bacteria</taxon>
        <taxon>Pseudomonadati</taxon>
        <taxon>Pseudomonadota</taxon>
        <taxon>Alphaproteobacteria</taxon>
        <taxon>Acetobacterales</taxon>
        <taxon>Acetobacteraceae</taxon>
        <taxon>Rhizosaccharibacter</taxon>
    </lineage>
</organism>
<dbReference type="Pfam" id="PF00494">
    <property type="entry name" value="SQS_PSY"/>
    <property type="match status" value="1"/>
</dbReference>
<gene>
    <name evidence="2" type="primary">hpnD</name>
    <name evidence="2" type="ORF">NFI88_14575</name>
</gene>
<dbReference type="InterPro" id="IPR033904">
    <property type="entry name" value="Trans_IPPS_HH"/>
</dbReference>
<dbReference type="SFLD" id="SFLDG01212">
    <property type="entry name" value="Phytoene_synthase_like"/>
    <property type="match status" value="1"/>
</dbReference>
<dbReference type="PROSITE" id="PS01045">
    <property type="entry name" value="SQUALEN_PHYTOEN_SYN_2"/>
    <property type="match status" value="1"/>
</dbReference>
<dbReference type="PANTHER" id="PTHR31480">
    <property type="entry name" value="BIFUNCTIONAL LYCOPENE CYCLASE/PHYTOENE SYNTHASE"/>
    <property type="match status" value="1"/>
</dbReference>
<dbReference type="InterPro" id="IPR044843">
    <property type="entry name" value="Trans_IPPS_bact-type"/>
</dbReference>
<dbReference type="GO" id="GO:0016740">
    <property type="term" value="F:transferase activity"/>
    <property type="evidence" value="ECO:0007669"/>
    <property type="project" value="UniProtKB-KW"/>
</dbReference>
<accession>A0ABT1W0D5</accession>
<dbReference type="Gene3D" id="1.10.600.10">
    <property type="entry name" value="Farnesyl Diphosphate Synthase"/>
    <property type="match status" value="1"/>
</dbReference>
<protein>
    <submittedName>
        <fullName evidence="2">Presqualene diphosphate synthase HpnD</fullName>
        <ecNumber evidence="2">2.5.1.103</ecNumber>
    </submittedName>
</protein>
<dbReference type="CDD" id="cd00683">
    <property type="entry name" value="Trans_IPPS_HH"/>
    <property type="match status" value="1"/>
</dbReference>
<comment type="caution">
    <text evidence="2">The sequence shown here is derived from an EMBL/GenBank/DDBJ whole genome shotgun (WGS) entry which is preliminary data.</text>
</comment>
<name>A0ABT1W0D5_9PROT</name>
<evidence type="ECO:0000313" key="3">
    <source>
        <dbReference type="Proteomes" id="UP001524547"/>
    </source>
</evidence>
<evidence type="ECO:0000313" key="2">
    <source>
        <dbReference type="EMBL" id="MCQ8242062.1"/>
    </source>
</evidence>
<dbReference type="EMBL" id="JAMZEJ010000009">
    <property type="protein sequence ID" value="MCQ8242062.1"/>
    <property type="molecule type" value="Genomic_DNA"/>
</dbReference>
<dbReference type="SFLD" id="SFLDS00005">
    <property type="entry name" value="Isoprenoid_Synthase_Type_I"/>
    <property type="match status" value="1"/>
</dbReference>
<keyword evidence="1 2" id="KW-0808">Transferase</keyword>
<dbReference type="InterPro" id="IPR019845">
    <property type="entry name" value="Squalene/phytoene_synthase_CS"/>
</dbReference>
<dbReference type="InterPro" id="IPR008949">
    <property type="entry name" value="Isoprenoid_synthase_dom_sf"/>
</dbReference>
<dbReference type="InterPro" id="IPR002060">
    <property type="entry name" value="Squ/phyt_synthse"/>
</dbReference>
<dbReference type="SFLD" id="SFLDG01018">
    <property type="entry name" value="Squalene/Phytoene_Synthase_Lik"/>
    <property type="match status" value="1"/>
</dbReference>